<dbReference type="AlphaFoldDB" id="A0A4E0R5N5"/>
<gene>
    <name evidence="2" type="ORF">D915_005215</name>
</gene>
<feature type="region of interest" description="Disordered" evidence="1">
    <location>
        <begin position="129"/>
        <end position="148"/>
    </location>
</feature>
<comment type="caution">
    <text evidence="2">The sequence shown here is derived from an EMBL/GenBank/DDBJ whole genome shotgun (WGS) entry which is preliminary data.</text>
</comment>
<feature type="compositionally biased region" description="Low complexity" evidence="1">
    <location>
        <begin position="135"/>
        <end position="148"/>
    </location>
</feature>
<evidence type="ECO:0000313" key="3">
    <source>
        <dbReference type="Proteomes" id="UP000230066"/>
    </source>
</evidence>
<sequence length="212" mass="23944">MSITRFAHWTTVEGDQSLPMTEFTIPDSSRSQPRLRSANRALKAATGTAESIRVTLFLLASAETQQDSLISPTKTSKRRRCFDHFAEPSIHGSPNSIVASRPRERRPVQLFQLEPQQSLASKQCQEHTQKGRIKSGNGASAGSASAVVPDSDDISDAVYIVRHSKMETEETCRERRSRQHTTEQKFKPLCELREQTSWEKRQPRSRVDCLAY</sequence>
<reference evidence="2" key="1">
    <citation type="submission" date="2019-03" db="EMBL/GenBank/DDBJ databases">
        <title>Improved annotation for the trematode Fasciola hepatica.</title>
        <authorList>
            <person name="Choi Y.-J."/>
            <person name="Martin J."/>
            <person name="Mitreva M."/>
        </authorList>
    </citation>
    <scope>NUCLEOTIDE SEQUENCE [LARGE SCALE GENOMIC DNA]</scope>
</reference>
<dbReference type="Proteomes" id="UP000230066">
    <property type="component" value="Unassembled WGS sequence"/>
</dbReference>
<evidence type="ECO:0000256" key="1">
    <source>
        <dbReference type="SAM" id="MobiDB-lite"/>
    </source>
</evidence>
<organism evidence="2 3">
    <name type="scientific">Fasciola hepatica</name>
    <name type="common">Liver fluke</name>
    <dbReference type="NCBI Taxonomy" id="6192"/>
    <lineage>
        <taxon>Eukaryota</taxon>
        <taxon>Metazoa</taxon>
        <taxon>Spiralia</taxon>
        <taxon>Lophotrochozoa</taxon>
        <taxon>Platyhelminthes</taxon>
        <taxon>Trematoda</taxon>
        <taxon>Digenea</taxon>
        <taxon>Plagiorchiida</taxon>
        <taxon>Echinostomata</taxon>
        <taxon>Echinostomatoidea</taxon>
        <taxon>Fasciolidae</taxon>
        <taxon>Fasciola</taxon>
    </lineage>
</organism>
<keyword evidence="3" id="KW-1185">Reference proteome</keyword>
<protein>
    <submittedName>
        <fullName evidence="2">Uncharacterized protein</fullName>
    </submittedName>
</protein>
<proteinExistence type="predicted"/>
<evidence type="ECO:0000313" key="2">
    <source>
        <dbReference type="EMBL" id="THD23829.1"/>
    </source>
</evidence>
<name>A0A4E0R5N5_FASHE</name>
<accession>A0A4E0R5N5</accession>
<feature type="region of interest" description="Disordered" evidence="1">
    <location>
        <begin position="167"/>
        <end position="204"/>
    </location>
</feature>
<dbReference type="EMBL" id="JXXN02001921">
    <property type="protein sequence ID" value="THD23829.1"/>
    <property type="molecule type" value="Genomic_DNA"/>
</dbReference>